<dbReference type="InterPro" id="IPR036412">
    <property type="entry name" value="HAD-like_sf"/>
</dbReference>
<dbReference type="Gene3D" id="3.40.50.1000">
    <property type="entry name" value="HAD superfamily/HAD-like"/>
    <property type="match status" value="1"/>
</dbReference>
<comment type="similarity">
    <text evidence="1">Belongs to the HAD-like hydrolase superfamily.</text>
</comment>
<dbReference type="InterPro" id="IPR051540">
    <property type="entry name" value="S-2-haloacid_dehalogenase"/>
</dbReference>
<dbReference type="Pfam" id="PF00702">
    <property type="entry name" value="Hydrolase"/>
    <property type="match status" value="1"/>
</dbReference>
<dbReference type="InterPro" id="IPR023214">
    <property type="entry name" value="HAD_sf"/>
</dbReference>
<dbReference type="SUPFAM" id="SSF56784">
    <property type="entry name" value="HAD-like"/>
    <property type="match status" value="1"/>
</dbReference>
<gene>
    <name evidence="3" type="ORF">ENM78_03620</name>
</gene>
<evidence type="ECO:0000313" key="3">
    <source>
        <dbReference type="EMBL" id="HHQ80528.1"/>
    </source>
</evidence>
<dbReference type="Gene3D" id="1.10.150.400">
    <property type="match status" value="1"/>
</dbReference>
<sequence>MYRGFLVVTVRTPYGCVPLITLVSFDVWNTLIRLDGIFLAISEAVAELAGMEPTKALAVLRETYNKSKRLRRAGELNETEIVREFQRIYASTLEVPEEIIRRAAARALFEIQHESIVFDDVFDALDSVRQLGVKAAVLGNALFWPGSYTRAVLERAGIARYLEVQLYADELGVSKPDRRAFIRLCSVCKAKPEESLHVGDGVSEDLGGALSAGMKAALLSRKAANNTIVLKEFGIAIIPSLRELANVVAKF</sequence>
<dbReference type="GO" id="GO:0016787">
    <property type="term" value="F:hydrolase activity"/>
    <property type="evidence" value="ECO:0007669"/>
    <property type="project" value="UniProtKB-KW"/>
</dbReference>
<dbReference type="InterPro" id="IPR006439">
    <property type="entry name" value="HAD-SF_hydro_IA"/>
</dbReference>
<proteinExistence type="inferred from homology"/>
<comment type="caution">
    <text evidence="3">The sequence shown here is derived from an EMBL/GenBank/DDBJ whole genome shotgun (WGS) entry which is preliminary data.</text>
</comment>
<keyword evidence="2 3" id="KW-0378">Hydrolase</keyword>
<dbReference type="PRINTS" id="PR00413">
    <property type="entry name" value="HADHALOGNASE"/>
</dbReference>
<dbReference type="SFLD" id="SFLDG01129">
    <property type="entry name" value="C1.5:_HAD__Beta-PGM__Phosphata"/>
    <property type="match status" value="1"/>
</dbReference>
<dbReference type="PANTHER" id="PTHR43316:SF3">
    <property type="entry name" value="HALOACID DEHALOGENASE, TYPE II (AFU_ORTHOLOGUE AFUA_2G07750)-RELATED"/>
    <property type="match status" value="1"/>
</dbReference>
<accession>A0A7J3ZKG9</accession>
<dbReference type="AlphaFoldDB" id="A0A7J3ZKG9"/>
<protein>
    <submittedName>
        <fullName evidence="3">HAD family hydrolase</fullName>
    </submittedName>
</protein>
<evidence type="ECO:0000256" key="1">
    <source>
        <dbReference type="ARBA" id="ARBA00007958"/>
    </source>
</evidence>
<dbReference type="EMBL" id="DRZC01000051">
    <property type="protein sequence ID" value="HHQ80528.1"/>
    <property type="molecule type" value="Genomic_DNA"/>
</dbReference>
<organism evidence="3">
    <name type="scientific">Fervidicoccus fontis</name>
    <dbReference type="NCBI Taxonomy" id="683846"/>
    <lineage>
        <taxon>Archaea</taxon>
        <taxon>Thermoproteota</taxon>
        <taxon>Thermoprotei</taxon>
        <taxon>Fervidicoccales</taxon>
        <taxon>Fervidicoccaceae</taxon>
        <taxon>Fervidicoccus</taxon>
    </lineage>
</organism>
<dbReference type="PANTHER" id="PTHR43316">
    <property type="entry name" value="HYDROLASE, HALOACID DELAHOGENASE-RELATED"/>
    <property type="match status" value="1"/>
</dbReference>
<name>A0A7J3ZKG9_9CREN</name>
<reference evidence="3" key="1">
    <citation type="journal article" date="2020" name="mSystems">
        <title>Genome- and Community-Level Interaction Insights into Carbon Utilization and Element Cycling Functions of Hydrothermarchaeota in Hydrothermal Sediment.</title>
        <authorList>
            <person name="Zhou Z."/>
            <person name="Liu Y."/>
            <person name="Xu W."/>
            <person name="Pan J."/>
            <person name="Luo Z.H."/>
            <person name="Li M."/>
        </authorList>
    </citation>
    <scope>NUCLEOTIDE SEQUENCE [LARGE SCALE GENOMIC DNA]</scope>
    <source>
        <strain evidence="3">SpSt-1116</strain>
    </source>
</reference>
<dbReference type="SFLD" id="SFLDS00003">
    <property type="entry name" value="Haloacid_Dehalogenase"/>
    <property type="match status" value="1"/>
</dbReference>
<evidence type="ECO:0000256" key="2">
    <source>
        <dbReference type="ARBA" id="ARBA00022801"/>
    </source>
</evidence>